<dbReference type="KEGG" id="ncb:C0V82_05930"/>
<keyword evidence="2" id="KW-1185">Reference proteome</keyword>
<dbReference type="Gene3D" id="3.30.1340.30">
    <property type="match status" value="1"/>
</dbReference>
<dbReference type="EMBL" id="CP025611">
    <property type="protein sequence ID" value="AUN29817.1"/>
    <property type="molecule type" value="Genomic_DNA"/>
</dbReference>
<proteinExistence type="predicted"/>
<dbReference type="PROSITE" id="PS50914">
    <property type="entry name" value="BON"/>
    <property type="match status" value="2"/>
</dbReference>
<dbReference type="InterPro" id="IPR007055">
    <property type="entry name" value="BON_dom"/>
</dbReference>
<dbReference type="PANTHER" id="PTHR34606:SF15">
    <property type="entry name" value="BON DOMAIN-CONTAINING PROTEIN"/>
    <property type="match status" value="1"/>
</dbReference>
<evidence type="ECO:0000313" key="2">
    <source>
        <dbReference type="Proteomes" id="UP000234752"/>
    </source>
</evidence>
<evidence type="ECO:0000313" key="1">
    <source>
        <dbReference type="EMBL" id="AUN29817.1"/>
    </source>
</evidence>
<protein>
    <submittedName>
        <fullName evidence="1">BON domain-containing protein</fullName>
    </submittedName>
</protein>
<dbReference type="InterPro" id="IPR051686">
    <property type="entry name" value="Lipoprotein_DolP"/>
</dbReference>
<dbReference type="Pfam" id="PF04972">
    <property type="entry name" value="BON"/>
    <property type="match status" value="2"/>
</dbReference>
<reference evidence="1 2" key="1">
    <citation type="submission" date="2017-12" db="EMBL/GenBank/DDBJ databases">
        <title>Genomes of bacteria within cyanobacterial aggregates.</title>
        <authorList>
            <person name="Cai H."/>
        </authorList>
    </citation>
    <scope>NUCLEOTIDE SEQUENCE [LARGE SCALE GENOMIC DNA]</scope>
    <source>
        <strain evidence="1 2">TH16</strain>
    </source>
</reference>
<dbReference type="PANTHER" id="PTHR34606">
    <property type="entry name" value="BON DOMAIN-CONTAINING PROTEIN"/>
    <property type="match status" value="1"/>
</dbReference>
<dbReference type="AlphaFoldDB" id="A0A2K9N9Q6"/>
<name>A0A2K9N9Q6_9PROT</name>
<dbReference type="Proteomes" id="UP000234752">
    <property type="component" value="Chromosome eg_1"/>
</dbReference>
<sequence length="188" mass="20753">MGNMRLWAPRGLGMAMLLAVGVALAAPAIAQTDAGNNPAVAALDDDGLRKAVEKRWRDNGGLDERLRVEVRDSRALLTGRAANPDERVNAVKLAWQVDGLKEVINEIGIGDESSLSDRTTDMWITAQLRKDLMTDAEITSGNYTIETVNQVIYLMGRARSPQELERVRNHAREIARVRRVVSHVQVSN</sequence>
<gene>
    <name evidence="1" type="ORF">C0V82_05930</name>
</gene>
<accession>A0A2K9N9Q6</accession>
<organism evidence="1 2">
    <name type="scientific">Niveispirillum cyanobacteriorum</name>
    <dbReference type="NCBI Taxonomy" id="1612173"/>
    <lineage>
        <taxon>Bacteria</taxon>
        <taxon>Pseudomonadati</taxon>
        <taxon>Pseudomonadota</taxon>
        <taxon>Alphaproteobacteria</taxon>
        <taxon>Rhodospirillales</taxon>
        <taxon>Azospirillaceae</taxon>
        <taxon>Niveispirillum</taxon>
    </lineage>
</organism>